<name>A0A8S5MGF4_9CAUD</name>
<reference evidence="1" key="1">
    <citation type="journal article" date="2021" name="Proc. Natl. Acad. Sci. U.S.A.">
        <title>A Catalog of Tens of Thousands of Viruses from Human Metagenomes Reveals Hidden Associations with Chronic Diseases.</title>
        <authorList>
            <person name="Tisza M.J."/>
            <person name="Buck C.B."/>
        </authorList>
    </citation>
    <scope>NUCLEOTIDE SEQUENCE</scope>
    <source>
        <strain evidence="1">Ctcfw7</strain>
    </source>
</reference>
<evidence type="ECO:0000313" key="1">
    <source>
        <dbReference type="EMBL" id="DAD81280.1"/>
    </source>
</evidence>
<accession>A0A8S5MGF4</accession>
<sequence length="41" mass="5003">MNHYPRVMFNGHSAMDIYREAFYQEMSELHRPAINWSVIFI</sequence>
<dbReference type="EMBL" id="BK014898">
    <property type="protein sequence ID" value="DAD81280.1"/>
    <property type="molecule type" value="Genomic_DNA"/>
</dbReference>
<organism evidence="1">
    <name type="scientific">Siphoviridae sp. ctcfw7</name>
    <dbReference type="NCBI Taxonomy" id="2826394"/>
    <lineage>
        <taxon>Viruses</taxon>
        <taxon>Duplodnaviria</taxon>
        <taxon>Heunggongvirae</taxon>
        <taxon>Uroviricota</taxon>
        <taxon>Caudoviricetes</taxon>
    </lineage>
</organism>
<proteinExistence type="predicted"/>
<protein>
    <submittedName>
        <fullName evidence="1">Uncharacterized protein</fullName>
    </submittedName>
</protein>